<dbReference type="PANTHER" id="PTHR12169">
    <property type="entry name" value="ATPASE N2B"/>
    <property type="match status" value="1"/>
</dbReference>
<gene>
    <name evidence="4" type="ORF">OFUS_LOCUS24134</name>
</gene>
<dbReference type="PANTHER" id="PTHR12169:SF6">
    <property type="entry name" value="AFG1-LIKE ATPASE"/>
    <property type="match status" value="1"/>
</dbReference>
<evidence type="ECO:0008006" key="6">
    <source>
        <dbReference type="Google" id="ProtNLM"/>
    </source>
</evidence>
<evidence type="ECO:0000256" key="3">
    <source>
        <dbReference type="ARBA" id="ARBA00022840"/>
    </source>
</evidence>
<dbReference type="OrthoDB" id="548867at2759"/>
<dbReference type="SUPFAM" id="SSF52540">
    <property type="entry name" value="P-loop containing nucleoside triphosphate hydrolases"/>
    <property type="match status" value="1"/>
</dbReference>
<comment type="similarity">
    <text evidence="1">Belongs to the AFG1 ATPase family.</text>
</comment>
<dbReference type="GO" id="GO:0005524">
    <property type="term" value="F:ATP binding"/>
    <property type="evidence" value="ECO:0007669"/>
    <property type="project" value="UniProtKB-KW"/>
</dbReference>
<dbReference type="Gene3D" id="3.40.50.300">
    <property type="entry name" value="P-loop containing nucleotide triphosphate hydrolases"/>
    <property type="match status" value="1"/>
</dbReference>
<keyword evidence="5" id="KW-1185">Reference proteome</keyword>
<keyword evidence="3" id="KW-0067">ATP-binding</keyword>
<proteinExistence type="inferred from homology"/>
<dbReference type="GO" id="GO:0005739">
    <property type="term" value="C:mitochondrion"/>
    <property type="evidence" value="ECO:0007669"/>
    <property type="project" value="TreeGrafter"/>
</dbReference>
<protein>
    <recommendedName>
        <fullName evidence="6">AFG1-like ATPase</fullName>
    </recommendedName>
</protein>
<comment type="caution">
    <text evidence="4">The sequence shown here is derived from an EMBL/GenBank/DDBJ whole genome shotgun (WGS) entry which is preliminary data.</text>
</comment>
<accession>A0A8S4Q763</accession>
<dbReference type="InterPro" id="IPR027417">
    <property type="entry name" value="P-loop_NTPase"/>
</dbReference>
<dbReference type="AlphaFoldDB" id="A0A8S4Q763"/>
<dbReference type="GO" id="GO:0016887">
    <property type="term" value="F:ATP hydrolysis activity"/>
    <property type="evidence" value="ECO:0007669"/>
    <property type="project" value="InterPro"/>
</dbReference>
<reference evidence="4" key="1">
    <citation type="submission" date="2022-03" db="EMBL/GenBank/DDBJ databases">
        <authorList>
            <person name="Martin C."/>
        </authorList>
    </citation>
    <scope>NUCLEOTIDE SEQUENCE</scope>
</reference>
<dbReference type="Pfam" id="PF03969">
    <property type="entry name" value="AFG1_ATPase"/>
    <property type="match status" value="2"/>
</dbReference>
<dbReference type="InterPro" id="IPR005654">
    <property type="entry name" value="ATPase_AFG1-like"/>
</dbReference>
<sequence>MSLNRVPCLSCRILRFTSQIIKCDKSTSVQANSVIIPGSQYNASAEEGLDLANITPGQYKGPLDCYDSLVQDGILRPDDYQRTVVEKLEQLNDSVLNYSPPEPGGRLASFFGDKKKDETPKGVYLHGDVGCGKTMLMDLFHQNCQVEKKKRVHFHSFMLDVHKKVHKEKQEMPRTADRSKNRSFDPIPPVAKKLSDEAWLLCFDEFQVTDVADALILKRLFTELFKSGIVVIATSNRPQIVTDVADALILKRLFTELFKNGIVVIATSNRHPDNLYKNGLQRGNFVPFIDILKKKCQTVCLDSGIDYRKMTLPSEGRVYFISTENDTTEKLDAIFDHLAKAERSAVEAKTLVLLGRELHLRKTCGRLLDCSFADLCSKPLGAVDYLEISQEFDTVILRDIPQMSLLNRTEARRFITAVDTFYDKKLQLVLSASRPLDSLFVIGHQTDGDMEDNMKLMDDLGINQNDELAKSSIFTGEEEIFAFQRTISRLTEMQTEEYWAQKDKEREKKAKKN</sequence>
<keyword evidence="2" id="KW-0547">Nucleotide-binding</keyword>
<dbReference type="NCBIfam" id="NF040713">
    <property type="entry name" value="ZapE"/>
    <property type="match status" value="2"/>
</dbReference>
<evidence type="ECO:0000256" key="1">
    <source>
        <dbReference type="ARBA" id="ARBA00010322"/>
    </source>
</evidence>
<organism evidence="4 5">
    <name type="scientific">Owenia fusiformis</name>
    <name type="common">Polychaete worm</name>
    <dbReference type="NCBI Taxonomy" id="6347"/>
    <lineage>
        <taxon>Eukaryota</taxon>
        <taxon>Metazoa</taxon>
        <taxon>Spiralia</taxon>
        <taxon>Lophotrochozoa</taxon>
        <taxon>Annelida</taxon>
        <taxon>Polychaeta</taxon>
        <taxon>Sedentaria</taxon>
        <taxon>Canalipalpata</taxon>
        <taxon>Sabellida</taxon>
        <taxon>Oweniida</taxon>
        <taxon>Oweniidae</taxon>
        <taxon>Owenia</taxon>
    </lineage>
</organism>
<evidence type="ECO:0000256" key="2">
    <source>
        <dbReference type="ARBA" id="ARBA00022741"/>
    </source>
</evidence>
<evidence type="ECO:0000313" key="4">
    <source>
        <dbReference type="EMBL" id="CAH1800215.1"/>
    </source>
</evidence>
<name>A0A8S4Q763_OWEFU</name>
<dbReference type="EMBL" id="CAIIXF020000011">
    <property type="protein sequence ID" value="CAH1800215.1"/>
    <property type="molecule type" value="Genomic_DNA"/>
</dbReference>
<evidence type="ECO:0000313" key="5">
    <source>
        <dbReference type="Proteomes" id="UP000749559"/>
    </source>
</evidence>
<dbReference type="Proteomes" id="UP000749559">
    <property type="component" value="Unassembled WGS sequence"/>
</dbReference>